<reference evidence="3" key="1">
    <citation type="submission" date="2020-03" db="EMBL/GenBank/DDBJ databases">
        <title>Hybrid Assembly of Korean Phytophthora infestans isolates.</title>
        <authorList>
            <person name="Prokchorchik M."/>
            <person name="Lee Y."/>
            <person name="Seo J."/>
            <person name="Cho J.-H."/>
            <person name="Park Y.-E."/>
            <person name="Jang D.-C."/>
            <person name="Im J.-S."/>
            <person name="Choi J.-G."/>
            <person name="Park H.-J."/>
            <person name="Lee G.-B."/>
            <person name="Lee Y.-G."/>
            <person name="Hong S.-Y."/>
            <person name="Cho K."/>
            <person name="Sohn K.H."/>
        </authorList>
    </citation>
    <scope>NUCLEOTIDE SEQUENCE</scope>
    <source>
        <strain evidence="3">KR_2_A2</strain>
    </source>
</reference>
<protein>
    <submittedName>
        <fullName evidence="3">Uncharacterized protein</fullName>
    </submittedName>
</protein>
<sequence>MATTPPSLPQTCDAKVAIKIGEPQTDCRITHSSFEASFSVAVLRERIKRLISNESGTTWDAESGLYVKATVNARRSDYKRVPEEEGSFYQFFSSIWSYPKRQDHRFYFVFPDDAPVLRPDSETFRQFRYIDAQAQRHQHEFATSVATREMRCIHVRLNGVLVPIDLDIQEVRRALGLPGYDLCPPNRERVVPPTAEPHDLPDIDHAESDDGRDANDEVDVGQDV</sequence>
<organism evidence="3 4">
    <name type="scientific">Phytophthora infestans</name>
    <name type="common">Potato late blight agent</name>
    <name type="synonym">Botrytis infestans</name>
    <dbReference type="NCBI Taxonomy" id="4787"/>
    <lineage>
        <taxon>Eukaryota</taxon>
        <taxon>Sar</taxon>
        <taxon>Stramenopiles</taxon>
        <taxon>Oomycota</taxon>
        <taxon>Peronosporomycetes</taxon>
        <taxon>Peronosporales</taxon>
        <taxon>Peronosporaceae</taxon>
        <taxon>Phytophthora</taxon>
    </lineage>
</organism>
<accession>A0A8S9UUZ4</accession>
<feature type="region of interest" description="Disordered" evidence="1">
    <location>
        <begin position="185"/>
        <end position="224"/>
    </location>
</feature>
<dbReference type="EMBL" id="JAACNO010003212">
    <property type="protein sequence ID" value="KAF4127913.1"/>
    <property type="molecule type" value="Genomic_DNA"/>
</dbReference>
<evidence type="ECO:0000313" key="3">
    <source>
        <dbReference type="EMBL" id="KAF4143102.1"/>
    </source>
</evidence>
<dbReference type="Proteomes" id="UP000704712">
    <property type="component" value="Unassembled WGS sequence"/>
</dbReference>
<name>A0A8S9UUZ4_PHYIN</name>
<proteinExistence type="predicted"/>
<evidence type="ECO:0000313" key="2">
    <source>
        <dbReference type="EMBL" id="KAF4127913.1"/>
    </source>
</evidence>
<evidence type="ECO:0000256" key="1">
    <source>
        <dbReference type="SAM" id="MobiDB-lite"/>
    </source>
</evidence>
<feature type="compositionally biased region" description="Basic and acidic residues" evidence="1">
    <location>
        <begin position="186"/>
        <end position="215"/>
    </location>
</feature>
<gene>
    <name evidence="3" type="ORF">GN958_ATG07723</name>
    <name evidence="2" type="ORF">GN958_ATG22894</name>
</gene>
<dbReference type="EMBL" id="JAACNO010001089">
    <property type="protein sequence ID" value="KAF4143102.1"/>
    <property type="molecule type" value="Genomic_DNA"/>
</dbReference>
<evidence type="ECO:0000313" key="4">
    <source>
        <dbReference type="Proteomes" id="UP000704712"/>
    </source>
</evidence>
<dbReference type="AlphaFoldDB" id="A0A8S9UUZ4"/>
<comment type="caution">
    <text evidence="3">The sequence shown here is derived from an EMBL/GenBank/DDBJ whole genome shotgun (WGS) entry which is preliminary data.</text>
</comment>